<reference evidence="1" key="1">
    <citation type="submission" date="2014-12" db="EMBL/GenBank/DDBJ databases">
        <title>Insight into the proteome of Arion vulgaris.</title>
        <authorList>
            <person name="Aradska J."/>
            <person name="Bulat T."/>
            <person name="Smidak R."/>
            <person name="Sarate P."/>
            <person name="Gangsoo J."/>
            <person name="Sialana F."/>
            <person name="Bilban M."/>
            <person name="Lubec G."/>
        </authorList>
    </citation>
    <scope>NUCLEOTIDE SEQUENCE</scope>
    <source>
        <tissue evidence="1">Skin</tissue>
    </source>
</reference>
<protein>
    <submittedName>
        <fullName evidence="1">Uncharacterized protein</fullName>
    </submittedName>
</protein>
<proteinExistence type="predicted"/>
<dbReference type="EMBL" id="HACG01037250">
    <property type="protein sequence ID" value="CEK84115.1"/>
    <property type="molecule type" value="Transcribed_RNA"/>
</dbReference>
<evidence type="ECO:0000313" key="1">
    <source>
        <dbReference type="EMBL" id="CEK84115.1"/>
    </source>
</evidence>
<name>A0A0B7AW46_9EUPU</name>
<sequence length="97" mass="11712">MTPNSYLQLLHKHGNDLRLLNSYRKHILQNVYSKLLEKMVARKVMCHLETDHFQWAFNPNRRLMLLDDIDLDMHTTVDFLIMIFIHFAKNVEFILGW</sequence>
<organism evidence="1">
    <name type="scientific">Arion vulgaris</name>
    <dbReference type="NCBI Taxonomy" id="1028688"/>
    <lineage>
        <taxon>Eukaryota</taxon>
        <taxon>Metazoa</taxon>
        <taxon>Spiralia</taxon>
        <taxon>Lophotrochozoa</taxon>
        <taxon>Mollusca</taxon>
        <taxon>Gastropoda</taxon>
        <taxon>Heterobranchia</taxon>
        <taxon>Euthyneura</taxon>
        <taxon>Panpulmonata</taxon>
        <taxon>Eupulmonata</taxon>
        <taxon>Stylommatophora</taxon>
        <taxon>Helicina</taxon>
        <taxon>Arionoidea</taxon>
        <taxon>Arionidae</taxon>
        <taxon>Arion</taxon>
    </lineage>
</organism>
<dbReference type="AlphaFoldDB" id="A0A0B7AW46"/>
<accession>A0A0B7AW46</accession>
<gene>
    <name evidence="1" type="primary">ORF140816</name>
</gene>